<accession>A0A397Q588</accession>
<evidence type="ECO:0000259" key="1">
    <source>
        <dbReference type="Pfam" id="PF00582"/>
    </source>
</evidence>
<evidence type="ECO:0000313" key="3">
    <source>
        <dbReference type="Proteomes" id="UP000266273"/>
    </source>
</evidence>
<dbReference type="EMBL" id="QXDF01000001">
    <property type="protein sequence ID" value="RIA56640.1"/>
    <property type="molecule type" value="Genomic_DNA"/>
</dbReference>
<dbReference type="Pfam" id="PF00582">
    <property type="entry name" value="Usp"/>
    <property type="match status" value="1"/>
</dbReference>
<dbReference type="SUPFAM" id="SSF52402">
    <property type="entry name" value="Adenine nucleotide alpha hydrolases-like"/>
    <property type="match status" value="1"/>
</dbReference>
<proteinExistence type="predicted"/>
<gene>
    <name evidence="2" type="ORF">BXY53_1746</name>
</gene>
<keyword evidence="3" id="KW-1185">Reference proteome</keyword>
<feature type="domain" description="UspA" evidence="1">
    <location>
        <begin position="1"/>
        <end position="137"/>
    </location>
</feature>
<dbReference type="OrthoDB" id="9792500at2"/>
<reference evidence="2 3" key="1">
    <citation type="submission" date="2018-08" db="EMBL/GenBank/DDBJ databases">
        <title>Genomic Encyclopedia of Archaeal and Bacterial Type Strains, Phase II (KMG-II): from individual species to whole genera.</title>
        <authorList>
            <person name="Goeker M."/>
        </authorList>
    </citation>
    <scope>NUCLEOTIDE SEQUENCE [LARGE SCALE GENOMIC DNA]</scope>
    <source>
        <strain evidence="2 3">DSM 5002</strain>
    </source>
</reference>
<dbReference type="AlphaFoldDB" id="A0A397Q588"/>
<dbReference type="Gene3D" id="3.40.50.620">
    <property type="entry name" value="HUPs"/>
    <property type="match status" value="1"/>
</dbReference>
<name>A0A397Q588_9HYPH</name>
<comment type="caution">
    <text evidence="2">The sequence shown here is derived from an EMBL/GenBank/DDBJ whole genome shotgun (WGS) entry which is preliminary data.</text>
</comment>
<evidence type="ECO:0000313" key="2">
    <source>
        <dbReference type="EMBL" id="RIA56640.1"/>
    </source>
</evidence>
<protein>
    <submittedName>
        <fullName evidence="2">Nucleotide-binding universal stress UspA family protein</fullName>
    </submittedName>
</protein>
<organism evidence="2 3">
    <name type="scientific">Dichotomicrobium thermohalophilum</name>
    <dbReference type="NCBI Taxonomy" id="933063"/>
    <lineage>
        <taxon>Bacteria</taxon>
        <taxon>Pseudomonadati</taxon>
        <taxon>Pseudomonadota</taxon>
        <taxon>Alphaproteobacteria</taxon>
        <taxon>Hyphomicrobiales</taxon>
        <taxon>Hyphomicrobiaceae</taxon>
        <taxon>Dichotomicrobium</taxon>
    </lineage>
</organism>
<dbReference type="InterPro" id="IPR006016">
    <property type="entry name" value="UspA"/>
</dbReference>
<dbReference type="InterPro" id="IPR014729">
    <property type="entry name" value="Rossmann-like_a/b/a_fold"/>
</dbReference>
<dbReference type="Proteomes" id="UP000266273">
    <property type="component" value="Unassembled WGS sequence"/>
</dbReference>
<sequence>MYKQIMVPVDLTHVEHLQKALQTAADLAKHYGSPVTYVGVTPETPSPVAHNPSEYAQKLEAFAQDQASKHGHEASSKAYTSTDPAIDINDTLLKAVHETRADLVVMQSHIPNVTDYIWPSHGGSVASHSDVSVFLVR</sequence>
<dbReference type="CDD" id="cd00293">
    <property type="entry name" value="USP-like"/>
    <property type="match status" value="1"/>
</dbReference>